<sequence>MARLPRLPRLPQRLPGPDDPLLDSMSRRRFLRASGVIGASALAAGAAGFGIGELLSTSTPASREEAKTRSKLVVVTLYGGNDGLNTVIPYADPAYYKARPELAYKPERVLPLDTALALNPMLPSLHRLWQSKRLAVVAGVGYARPDRSHFRSMDIWQTANPLRPVRTGWVGRWLDGTAAPVEAAVSFESVLPPLLVGETRSGACISVGGLTLPSGLTSGMIGALGQPQAGESALQARAAVSYADLVKMDTMVRDASSSSSSPTAEAEHLPGTATGGASSLGAQLALVARCVEAGVPTSVYSVSLGGFDTHAEERAGHEMLLRELDTALASFVDRMAASPAGQKVSVLVYSEFGRRVRANASDGTDHGTAGPVFVLGPQVAGGLYGEQPSLKDLDDGDLKWTTDFRDVLGSALATVLAAEPARYLDGYQPTLLPIFPAA</sequence>
<gene>
    <name evidence="2" type="ORF">DFJ67_6340</name>
</gene>
<comment type="caution">
    <text evidence="2">The sequence shown here is derived from an EMBL/GenBank/DDBJ whole genome shotgun (WGS) entry which is preliminary data.</text>
</comment>
<dbReference type="AlphaFoldDB" id="A0A3D9ZS94"/>
<evidence type="ECO:0000256" key="1">
    <source>
        <dbReference type="SAM" id="MobiDB-lite"/>
    </source>
</evidence>
<feature type="compositionally biased region" description="Low complexity" evidence="1">
    <location>
        <begin position="1"/>
        <end position="15"/>
    </location>
</feature>
<dbReference type="PANTHER" id="PTHR43737">
    <property type="entry name" value="BLL7424 PROTEIN"/>
    <property type="match status" value="1"/>
</dbReference>
<feature type="region of interest" description="Disordered" evidence="1">
    <location>
        <begin position="1"/>
        <end position="21"/>
    </location>
</feature>
<keyword evidence="3" id="KW-1185">Reference proteome</keyword>
<proteinExistence type="predicted"/>
<dbReference type="Proteomes" id="UP000256913">
    <property type="component" value="Unassembled WGS sequence"/>
</dbReference>
<dbReference type="PANTHER" id="PTHR43737:SF1">
    <property type="entry name" value="DUF1501 DOMAIN-CONTAINING PROTEIN"/>
    <property type="match status" value="1"/>
</dbReference>
<evidence type="ECO:0000313" key="3">
    <source>
        <dbReference type="Proteomes" id="UP000256913"/>
    </source>
</evidence>
<dbReference type="OrthoDB" id="9779968at2"/>
<evidence type="ECO:0000313" key="2">
    <source>
        <dbReference type="EMBL" id="REG00289.1"/>
    </source>
</evidence>
<organism evidence="2 3">
    <name type="scientific">Asanoa ferruginea</name>
    <dbReference type="NCBI Taxonomy" id="53367"/>
    <lineage>
        <taxon>Bacteria</taxon>
        <taxon>Bacillati</taxon>
        <taxon>Actinomycetota</taxon>
        <taxon>Actinomycetes</taxon>
        <taxon>Micromonosporales</taxon>
        <taxon>Micromonosporaceae</taxon>
        <taxon>Asanoa</taxon>
    </lineage>
</organism>
<dbReference type="Pfam" id="PF07394">
    <property type="entry name" value="DUF1501"/>
    <property type="match status" value="1"/>
</dbReference>
<reference evidence="2 3" key="1">
    <citation type="submission" date="2018-08" db="EMBL/GenBank/DDBJ databases">
        <title>Sequencing the genomes of 1000 actinobacteria strains.</title>
        <authorList>
            <person name="Klenk H.-P."/>
        </authorList>
    </citation>
    <scope>NUCLEOTIDE SEQUENCE [LARGE SCALE GENOMIC DNA]</scope>
    <source>
        <strain evidence="2 3">DSM 44099</strain>
    </source>
</reference>
<protein>
    <submittedName>
        <fullName evidence="2">Uncharacterized protein (DUF1501 family)</fullName>
    </submittedName>
</protein>
<dbReference type="EMBL" id="QUMQ01000001">
    <property type="protein sequence ID" value="REG00289.1"/>
    <property type="molecule type" value="Genomic_DNA"/>
</dbReference>
<dbReference type="RefSeq" id="WP_116071714.1">
    <property type="nucleotide sequence ID" value="NZ_BONB01000064.1"/>
</dbReference>
<name>A0A3D9ZS94_9ACTN</name>
<feature type="region of interest" description="Disordered" evidence="1">
    <location>
        <begin position="253"/>
        <end position="272"/>
    </location>
</feature>
<dbReference type="PROSITE" id="PS51318">
    <property type="entry name" value="TAT"/>
    <property type="match status" value="1"/>
</dbReference>
<dbReference type="InterPro" id="IPR006311">
    <property type="entry name" value="TAT_signal"/>
</dbReference>
<dbReference type="InterPro" id="IPR010869">
    <property type="entry name" value="DUF1501"/>
</dbReference>
<accession>A0A3D9ZS94</accession>